<dbReference type="HOGENOM" id="CLU_2417842_0_0_1"/>
<dbReference type="EMBL" id="JH992975">
    <property type="protein sequence ID" value="EKX51645.1"/>
    <property type="molecule type" value="Genomic_DNA"/>
</dbReference>
<reference evidence="2 4" key="1">
    <citation type="journal article" date="2012" name="Nature">
        <title>Algal genomes reveal evolutionary mosaicism and the fate of nucleomorphs.</title>
        <authorList>
            <consortium name="DOE Joint Genome Institute"/>
            <person name="Curtis B.A."/>
            <person name="Tanifuji G."/>
            <person name="Burki F."/>
            <person name="Gruber A."/>
            <person name="Irimia M."/>
            <person name="Maruyama S."/>
            <person name="Arias M.C."/>
            <person name="Ball S.G."/>
            <person name="Gile G.H."/>
            <person name="Hirakawa Y."/>
            <person name="Hopkins J.F."/>
            <person name="Kuo A."/>
            <person name="Rensing S.A."/>
            <person name="Schmutz J."/>
            <person name="Symeonidi A."/>
            <person name="Elias M."/>
            <person name="Eveleigh R.J."/>
            <person name="Herman E.K."/>
            <person name="Klute M.J."/>
            <person name="Nakayama T."/>
            <person name="Obornik M."/>
            <person name="Reyes-Prieto A."/>
            <person name="Armbrust E.V."/>
            <person name="Aves S.J."/>
            <person name="Beiko R.G."/>
            <person name="Coutinho P."/>
            <person name="Dacks J.B."/>
            <person name="Durnford D.G."/>
            <person name="Fast N.M."/>
            <person name="Green B.R."/>
            <person name="Grisdale C.J."/>
            <person name="Hempel F."/>
            <person name="Henrissat B."/>
            <person name="Hoppner M.P."/>
            <person name="Ishida K."/>
            <person name="Kim E."/>
            <person name="Koreny L."/>
            <person name="Kroth P.G."/>
            <person name="Liu Y."/>
            <person name="Malik S.B."/>
            <person name="Maier U.G."/>
            <person name="McRose D."/>
            <person name="Mock T."/>
            <person name="Neilson J.A."/>
            <person name="Onodera N.T."/>
            <person name="Poole A.M."/>
            <person name="Pritham E.J."/>
            <person name="Richards T.A."/>
            <person name="Rocap G."/>
            <person name="Roy S.W."/>
            <person name="Sarai C."/>
            <person name="Schaack S."/>
            <person name="Shirato S."/>
            <person name="Slamovits C.H."/>
            <person name="Spencer D.F."/>
            <person name="Suzuki S."/>
            <person name="Worden A.Z."/>
            <person name="Zauner S."/>
            <person name="Barry K."/>
            <person name="Bell C."/>
            <person name="Bharti A.K."/>
            <person name="Crow J.A."/>
            <person name="Grimwood J."/>
            <person name="Kramer R."/>
            <person name="Lindquist E."/>
            <person name="Lucas S."/>
            <person name="Salamov A."/>
            <person name="McFadden G.I."/>
            <person name="Lane C.E."/>
            <person name="Keeling P.J."/>
            <person name="Gray M.W."/>
            <person name="Grigoriev I.V."/>
            <person name="Archibald J.M."/>
        </authorList>
    </citation>
    <scope>NUCLEOTIDE SEQUENCE</scope>
    <source>
        <strain evidence="2 4">CCMP2712</strain>
    </source>
</reference>
<dbReference type="RefSeq" id="XP_005838625.1">
    <property type="nucleotide sequence ID" value="XM_005838568.1"/>
</dbReference>
<evidence type="ECO:0000313" key="3">
    <source>
        <dbReference type="EnsemblProtists" id="EKX51645"/>
    </source>
</evidence>
<feature type="compositionally biased region" description="Polar residues" evidence="1">
    <location>
        <begin position="26"/>
        <end position="40"/>
    </location>
</feature>
<reference evidence="4" key="2">
    <citation type="submission" date="2012-11" db="EMBL/GenBank/DDBJ databases">
        <authorList>
            <person name="Kuo A."/>
            <person name="Curtis B.A."/>
            <person name="Tanifuji G."/>
            <person name="Burki F."/>
            <person name="Gruber A."/>
            <person name="Irimia M."/>
            <person name="Maruyama S."/>
            <person name="Arias M.C."/>
            <person name="Ball S.G."/>
            <person name="Gile G.H."/>
            <person name="Hirakawa Y."/>
            <person name="Hopkins J.F."/>
            <person name="Rensing S.A."/>
            <person name="Schmutz J."/>
            <person name="Symeonidi A."/>
            <person name="Elias M."/>
            <person name="Eveleigh R.J."/>
            <person name="Herman E.K."/>
            <person name="Klute M.J."/>
            <person name="Nakayama T."/>
            <person name="Obornik M."/>
            <person name="Reyes-Prieto A."/>
            <person name="Armbrust E.V."/>
            <person name="Aves S.J."/>
            <person name="Beiko R.G."/>
            <person name="Coutinho P."/>
            <person name="Dacks J.B."/>
            <person name="Durnford D.G."/>
            <person name="Fast N.M."/>
            <person name="Green B.R."/>
            <person name="Grisdale C."/>
            <person name="Hempe F."/>
            <person name="Henrissat B."/>
            <person name="Hoppner M.P."/>
            <person name="Ishida K.-I."/>
            <person name="Kim E."/>
            <person name="Koreny L."/>
            <person name="Kroth P.G."/>
            <person name="Liu Y."/>
            <person name="Malik S.-B."/>
            <person name="Maier U.G."/>
            <person name="McRose D."/>
            <person name="Mock T."/>
            <person name="Neilson J.A."/>
            <person name="Onodera N.T."/>
            <person name="Poole A.M."/>
            <person name="Pritham E.J."/>
            <person name="Richards T.A."/>
            <person name="Rocap G."/>
            <person name="Roy S.W."/>
            <person name="Sarai C."/>
            <person name="Schaack S."/>
            <person name="Shirato S."/>
            <person name="Slamovits C.H."/>
            <person name="Spencer D.F."/>
            <person name="Suzuki S."/>
            <person name="Worden A.Z."/>
            <person name="Zauner S."/>
            <person name="Barry K."/>
            <person name="Bell C."/>
            <person name="Bharti A.K."/>
            <person name="Crow J.A."/>
            <person name="Grimwood J."/>
            <person name="Kramer R."/>
            <person name="Lindquist E."/>
            <person name="Lucas S."/>
            <person name="Salamov A."/>
            <person name="McFadden G.I."/>
            <person name="Lane C.E."/>
            <person name="Keeling P.J."/>
            <person name="Gray M.W."/>
            <person name="Grigoriev I.V."/>
            <person name="Archibald J.M."/>
        </authorList>
    </citation>
    <scope>NUCLEOTIDE SEQUENCE</scope>
    <source>
        <strain evidence="4">CCMP2712</strain>
    </source>
</reference>
<evidence type="ECO:0000256" key="1">
    <source>
        <dbReference type="SAM" id="MobiDB-lite"/>
    </source>
</evidence>
<keyword evidence="4" id="KW-1185">Reference proteome</keyword>
<feature type="compositionally biased region" description="Polar residues" evidence="1">
    <location>
        <begin position="83"/>
        <end position="92"/>
    </location>
</feature>
<evidence type="ECO:0000313" key="4">
    <source>
        <dbReference type="Proteomes" id="UP000011087"/>
    </source>
</evidence>
<dbReference type="EnsemblProtists" id="EKX51645">
    <property type="protein sequence ID" value="EKX51645"/>
    <property type="gene ID" value="GUITHDRAFT_150950"/>
</dbReference>
<organism evidence="2">
    <name type="scientific">Guillardia theta (strain CCMP2712)</name>
    <name type="common">Cryptophyte</name>
    <dbReference type="NCBI Taxonomy" id="905079"/>
    <lineage>
        <taxon>Eukaryota</taxon>
        <taxon>Cryptophyceae</taxon>
        <taxon>Pyrenomonadales</taxon>
        <taxon>Geminigeraceae</taxon>
        <taxon>Guillardia</taxon>
    </lineage>
</organism>
<name>L1JTW5_GUITC</name>
<feature type="region of interest" description="Disordered" evidence="1">
    <location>
        <begin position="26"/>
        <end position="50"/>
    </location>
</feature>
<gene>
    <name evidence="2" type="ORF">GUITHDRAFT_150950</name>
</gene>
<protein>
    <submittedName>
        <fullName evidence="2 3">Uncharacterized protein</fullName>
    </submittedName>
</protein>
<feature type="region of interest" description="Disordered" evidence="1">
    <location>
        <begin position="70"/>
        <end position="92"/>
    </location>
</feature>
<dbReference type="KEGG" id="gtt:GUITHDRAFT_150950"/>
<dbReference type="Proteomes" id="UP000011087">
    <property type="component" value="Unassembled WGS sequence"/>
</dbReference>
<reference evidence="3" key="3">
    <citation type="submission" date="2015-06" db="UniProtKB">
        <authorList>
            <consortium name="EnsemblProtists"/>
        </authorList>
    </citation>
    <scope>IDENTIFICATION</scope>
</reference>
<sequence>MNIIRDLKEKLASAEQEIQKLDSALSMDQSLNSSTSSSIHANGRESNDGKLAALETENEMLRKKIAEMEQERQLDTVKAGQPPNKSSAPIAS</sequence>
<evidence type="ECO:0000313" key="2">
    <source>
        <dbReference type="EMBL" id="EKX51645.1"/>
    </source>
</evidence>
<accession>L1JTW5</accession>
<dbReference type="GeneID" id="17308329"/>
<dbReference type="PaxDb" id="55529-EKX51645"/>
<proteinExistence type="predicted"/>
<dbReference type="AlphaFoldDB" id="L1JTW5"/>